<accession>A0A6B0TRE6</accession>
<evidence type="ECO:0000313" key="3">
    <source>
        <dbReference type="EMBL" id="MXU82462.1"/>
    </source>
</evidence>
<reference evidence="3" key="1">
    <citation type="submission" date="2019-12" db="EMBL/GenBank/DDBJ databases">
        <title>An insight into the sialome of adult female Ixodes ricinus ticks feeding for 6 days.</title>
        <authorList>
            <person name="Perner J."/>
            <person name="Ribeiro J.M.C."/>
        </authorList>
    </citation>
    <scope>NUCLEOTIDE SEQUENCE</scope>
    <source>
        <strain evidence="3">Semi-engorged</strain>
        <tissue evidence="3">Salivary glands</tissue>
    </source>
</reference>
<keyword evidence="1" id="KW-1133">Transmembrane helix</keyword>
<proteinExistence type="predicted"/>
<dbReference type="EMBL" id="GIFC01000379">
    <property type="protein sequence ID" value="MXU82462.1"/>
    <property type="molecule type" value="Transcribed_RNA"/>
</dbReference>
<sequence>MMMMAFLFLFVGLGFTDISSTGPIPTSAHTDTAEYDNFFAIFVALAVQMALLHWWAVVGCHESLELFHC</sequence>
<feature type="chain" id="PRO_5025521687" evidence="2">
    <location>
        <begin position="22"/>
        <end position="69"/>
    </location>
</feature>
<feature type="signal peptide" evidence="2">
    <location>
        <begin position="1"/>
        <end position="21"/>
    </location>
</feature>
<evidence type="ECO:0000256" key="2">
    <source>
        <dbReference type="SAM" id="SignalP"/>
    </source>
</evidence>
<name>A0A6B0TRE6_IXORI</name>
<feature type="transmembrane region" description="Helical" evidence="1">
    <location>
        <begin position="38"/>
        <end position="58"/>
    </location>
</feature>
<organism evidence="3">
    <name type="scientific">Ixodes ricinus</name>
    <name type="common">Common tick</name>
    <name type="synonym">Acarus ricinus</name>
    <dbReference type="NCBI Taxonomy" id="34613"/>
    <lineage>
        <taxon>Eukaryota</taxon>
        <taxon>Metazoa</taxon>
        <taxon>Ecdysozoa</taxon>
        <taxon>Arthropoda</taxon>
        <taxon>Chelicerata</taxon>
        <taxon>Arachnida</taxon>
        <taxon>Acari</taxon>
        <taxon>Parasitiformes</taxon>
        <taxon>Ixodida</taxon>
        <taxon>Ixodoidea</taxon>
        <taxon>Ixodidae</taxon>
        <taxon>Ixodinae</taxon>
        <taxon>Ixodes</taxon>
    </lineage>
</organism>
<keyword evidence="1" id="KW-0472">Membrane</keyword>
<dbReference type="AlphaFoldDB" id="A0A6B0TRE6"/>
<keyword evidence="2" id="KW-0732">Signal</keyword>
<keyword evidence="1" id="KW-0812">Transmembrane</keyword>
<protein>
    <submittedName>
        <fullName evidence="3">Putative secreted protein</fullName>
    </submittedName>
</protein>
<evidence type="ECO:0000256" key="1">
    <source>
        <dbReference type="SAM" id="Phobius"/>
    </source>
</evidence>